<feature type="domain" description="N-acetyltransferase" evidence="1">
    <location>
        <begin position="83"/>
        <end position="228"/>
    </location>
</feature>
<dbReference type="InterPro" id="IPR000182">
    <property type="entry name" value="GNAT_dom"/>
</dbReference>
<proteinExistence type="predicted"/>
<name>A0AAN7SYR6_9EURO</name>
<keyword evidence="3" id="KW-1185">Reference proteome</keyword>
<dbReference type="PROSITE" id="PS51186">
    <property type="entry name" value="GNAT"/>
    <property type="match status" value="1"/>
</dbReference>
<dbReference type="Gene3D" id="3.40.630.30">
    <property type="match status" value="1"/>
</dbReference>
<dbReference type="InterPro" id="IPR052523">
    <property type="entry name" value="Trichothecene_AcTrans"/>
</dbReference>
<dbReference type="Proteomes" id="UP001309876">
    <property type="component" value="Unassembled WGS sequence"/>
</dbReference>
<dbReference type="InterPro" id="IPR016181">
    <property type="entry name" value="Acyl_CoA_acyltransferase"/>
</dbReference>
<evidence type="ECO:0000313" key="2">
    <source>
        <dbReference type="EMBL" id="KAK5085160.1"/>
    </source>
</evidence>
<reference evidence="2 3" key="1">
    <citation type="submission" date="2023-08" db="EMBL/GenBank/DDBJ databases">
        <title>Black Yeasts Isolated from many extreme environments.</title>
        <authorList>
            <person name="Coleine C."/>
            <person name="Stajich J.E."/>
            <person name="Selbmann L."/>
        </authorList>
    </citation>
    <scope>NUCLEOTIDE SEQUENCE [LARGE SCALE GENOMIC DNA]</scope>
    <source>
        <strain evidence="2 3">CCFEE 5910</strain>
    </source>
</reference>
<dbReference type="PANTHER" id="PTHR42791">
    <property type="entry name" value="GNAT FAMILY ACETYLTRANSFERASE"/>
    <property type="match status" value="1"/>
</dbReference>
<comment type="caution">
    <text evidence="2">The sequence shown here is derived from an EMBL/GenBank/DDBJ whole genome shotgun (WGS) entry which is preliminary data.</text>
</comment>
<dbReference type="GO" id="GO:0016747">
    <property type="term" value="F:acyltransferase activity, transferring groups other than amino-acyl groups"/>
    <property type="evidence" value="ECO:0007669"/>
    <property type="project" value="InterPro"/>
</dbReference>
<dbReference type="AlphaFoldDB" id="A0AAN7SYR6"/>
<sequence length="234" mass="27407">MAITIAPITSADIPAAIKCIQDAFDDDPYNNWVFAKKLDPKLGGFDKLRNYASLRAKCEWGMRSSYALFYVAKEDDKLLGISMWTTPAATARPQTWTDWLNDYRLWVEQGVNVLWYRGWGGLKRDRYWIWKKEQEKCQQEVWTDEKGYYFVNIVTVAPEAQGKGIGRQLFEVVTEEADREERRCYLESSRWEPNVRIYERLGFEVCKKMRCTAEDGSDEGVDLFCMMREPRNVS</sequence>
<gene>
    <name evidence="2" type="ORF">LTR05_004439</name>
</gene>
<dbReference type="CDD" id="cd04301">
    <property type="entry name" value="NAT_SF"/>
    <property type="match status" value="1"/>
</dbReference>
<evidence type="ECO:0000313" key="3">
    <source>
        <dbReference type="Proteomes" id="UP001309876"/>
    </source>
</evidence>
<protein>
    <recommendedName>
        <fullName evidence="1">N-acetyltransferase domain-containing protein</fullName>
    </recommendedName>
</protein>
<dbReference type="PANTHER" id="PTHR42791:SF4">
    <property type="entry name" value="ACETYLTRANSFERASE, GNAT FAMILY FAMILY (AFU_ORTHOLOGUE AFUA_4G09540)-RELATED"/>
    <property type="match status" value="1"/>
</dbReference>
<accession>A0AAN7SYR6</accession>
<evidence type="ECO:0000259" key="1">
    <source>
        <dbReference type="PROSITE" id="PS51186"/>
    </source>
</evidence>
<dbReference type="Pfam" id="PF13508">
    <property type="entry name" value="Acetyltransf_7"/>
    <property type="match status" value="1"/>
</dbReference>
<dbReference type="SUPFAM" id="SSF55729">
    <property type="entry name" value="Acyl-CoA N-acyltransferases (Nat)"/>
    <property type="match status" value="1"/>
</dbReference>
<organism evidence="2 3">
    <name type="scientific">Lithohypha guttulata</name>
    <dbReference type="NCBI Taxonomy" id="1690604"/>
    <lineage>
        <taxon>Eukaryota</taxon>
        <taxon>Fungi</taxon>
        <taxon>Dikarya</taxon>
        <taxon>Ascomycota</taxon>
        <taxon>Pezizomycotina</taxon>
        <taxon>Eurotiomycetes</taxon>
        <taxon>Chaetothyriomycetidae</taxon>
        <taxon>Chaetothyriales</taxon>
        <taxon>Trichomeriaceae</taxon>
        <taxon>Lithohypha</taxon>
    </lineage>
</organism>
<dbReference type="EMBL" id="JAVRRJ010000004">
    <property type="protein sequence ID" value="KAK5085160.1"/>
    <property type="molecule type" value="Genomic_DNA"/>
</dbReference>